<accession>A0A6L9SW78</accession>
<feature type="transmembrane region" description="Helical" evidence="2">
    <location>
        <begin position="6"/>
        <end position="28"/>
    </location>
</feature>
<feature type="transmembrane region" description="Helical" evidence="2">
    <location>
        <begin position="40"/>
        <end position="57"/>
    </location>
</feature>
<proteinExistence type="predicted"/>
<comment type="caution">
    <text evidence="3">The sequence shown here is derived from an EMBL/GenBank/DDBJ whole genome shotgun (WGS) entry which is preliminary data.</text>
</comment>
<keyword evidence="4" id="KW-1185">Reference proteome</keyword>
<sequence length="119" mass="13015">MSSLEIAVTVVVCVVGVAIGTFFGLIPLRTDRITDEQNRASQTLGLIGVGLVIVLIFTKQDLASWAAIFAMLAGVAIGKIPPLHRRALERWPWLKPKPERPAKRVKSKSGKSKSKQGRR</sequence>
<dbReference type="RefSeq" id="WP_163197864.1">
    <property type="nucleotide sequence ID" value="NZ_WHZV01000012.1"/>
</dbReference>
<feature type="compositionally biased region" description="Basic residues" evidence="1">
    <location>
        <begin position="103"/>
        <end position="119"/>
    </location>
</feature>
<reference evidence="3 4" key="1">
    <citation type="submission" date="2019-10" db="EMBL/GenBank/DDBJ databases">
        <title>Bifidobacterium from non-human primates.</title>
        <authorList>
            <person name="Modesto M."/>
        </authorList>
    </citation>
    <scope>NUCLEOTIDE SEQUENCE [LARGE SCALE GENOMIC DNA]</scope>
    <source>
        <strain evidence="3 4">SMA15</strain>
    </source>
</reference>
<keyword evidence="2" id="KW-0812">Transmembrane</keyword>
<protein>
    <submittedName>
        <fullName evidence="3">Uncharacterized protein</fullName>
    </submittedName>
</protein>
<evidence type="ECO:0000256" key="1">
    <source>
        <dbReference type="SAM" id="MobiDB-lite"/>
    </source>
</evidence>
<keyword evidence="2" id="KW-1133">Transmembrane helix</keyword>
<feature type="region of interest" description="Disordered" evidence="1">
    <location>
        <begin position="94"/>
        <end position="119"/>
    </location>
</feature>
<organism evidence="3 4">
    <name type="scientific">Bifidobacterium platyrrhinorum</name>
    <dbReference type="NCBI Taxonomy" id="2661628"/>
    <lineage>
        <taxon>Bacteria</taxon>
        <taxon>Bacillati</taxon>
        <taxon>Actinomycetota</taxon>
        <taxon>Actinomycetes</taxon>
        <taxon>Bifidobacteriales</taxon>
        <taxon>Bifidobacteriaceae</taxon>
        <taxon>Bifidobacterium</taxon>
    </lineage>
</organism>
<name>A0A6L9SW78_9BIFI</name>
<dbReference type="Proteomes" id="UP000483293">
    <property type="component" value="Unassembled WGS sequence"/>
</dbReference>
<keyword evidence="2" id="KW-0472">Membrane</keyword>
<evidence type="ECO:0000313" key="3">
    <source>
        <dbReference type="EMBL" id="NEG56103.1"/>
    </source>
</evidence>
<gene>
    <name evidence="3" type="ORF">GFD21_10130</name>
</gene>
<dbReference type="EMBL" id="WHZV01000012">
    <property type="protein sequence ID" value="NEG56103.1"/>
    <property type="molecule type" value="Genomic_DNA"/>
</dbReference>
<dbReference type="AlphaFoldDB" id="A0A6L9SW78"/>
<feature type="transmembrane region" description="Helical" evidence="2">
    <location>
        <begin position="63"/>
        <end position="80"/>
    </location>
</feature>
<evidence type="ECO:0000313" key="4">
    <source>
        <dbReference type="Proteomes" id="UP000483293"/>
    </source>
</evidence>
<evidence type="ECO:0000256" key="2">
    <source>
        <dbReference type="SAM" id="Phobius"/>
    </source>
</evidence>